<evidence type="ECO:0000313" key="10">
    <source>
        <dbReference type="Proteomes" id="UP000029577"/>
    </source>
</evidence>
<protein>
    <submittedName>
        <fullName evidence="9">DNA polymerase V subunit UmuD</fullName>
    </submittedName>
</protein>
<name>A0A095VJP5_9GAMM</name>
<dbReference type="GO" id="GO:0003677">
    <property type="term" value="F:DNA binding"/>
    <property type="evidence" value="ECO:0007669"/>
    <property type="project" value="InterPro"/>
</dbReference>
<evidence type="ECO:0000313" key="9">
    <source>
        <dbReference type="EMBL" id="KGD74865.1"/>
    </source>
</evidence>
<dbReference type="InterPro" id="IPR015927">
    <property type="entry name" value="Peptidase_S24_S26A/B/C"/>
</dbReference>
<dbReference type="InterPro" id="IPR006197">
    <property type="entry name" value="Peptidase_S24_LexA"/>
</dbReference>
<keyword evidence="4 7" id="KW-0068">Autocatalytic cleavage</keyword>
<comment type="similarity">
    <text evidence="1 7">Belongs to the peptidase S24 family.</text>
</comment>
<evidence type="ECO:0000256" key="7">
    <source>
        <dbReference type="RuleBase" id="RU003991"/>
    </source>
</evidence>
<dbReference type="RefSeq" id="WP_038017885.1">
    <property type="nucleotide sequence ID" value="NZ_JPKR02000004.1"/>
</dbReference>
<keyword evidence="6" id="KW-0742">SOS response</keyword>
<dbReference type="OrthoDB" id="9787787at2"/>
<dbReference type="Proteomes" id="UP000029577">
    <property type="component" value="Unassembled WGS sequence"/>
</dbReference>
<evidence type="ECO:0000256" key="6">
    <source>
        <dbReference type="ARBA" id="ARBA00023236"/>
    </source>
</evidence>
<dbReference type="GO" id="GO:0006355">
    <property type="term" value="P:regulation of DNA-templated transcription"/>
    <property type="evidence" value="ECO:0007669"/>
    <property type="project" value="InterPro"/>
</dbReference>
<evidence type="ECO:0000256" key="2">
    <source>
        <dbReference type="ARBA" id="ARBA00022763"/>
    </source>
</evidence>
<dbReference type="EMBL" id="JPKR02000004">
    <property type="protein sequence ID" value="KGD74865.1"/>
    <property type="molecule type" value="Genomic_DNA"/>
</dbReference>
<gene>
    <name evidence="9" type="ORF">HA49_06105</name>
</gene>
<sequence length="140" mass="15569">MKFYQPAEIRAILELPFFISRVPCGFPSPAQDYVEQRIDLNQLLVNHPGATYFIRVSGDSMTEGGIDDGDMLIVDSSLTAGHGDIVVAAVSGEFTVKQLMLRPSLHLRPMNVRYSEIAITDPDQFEIFGVVRHVVKTFGQ</sequence>
<dbReference type="InterPro" id="IPR036286">
    <property type="entry name" value="LexA/Signal_pep-like_sf"/>
</dbReference>
<keyword evidence="3 7" id="KW-0378">Hydrolase</keyword>
<keyword evidence="10" id="KW-1185">Reference proteome</keyword>
<organism evidence="9 10">
    <name type="scientific">Tatumella morbirosei</name>
    <dbReference type="NCBI Taxonomy" id="642227"/>
    <lineage>
        <taxon>Bacteria</taxon>
        <taxon>Pseudomonadati</taxon>
        <taxon>Pseudomonadota</taxon>
        <taxon>Gammaproteobacteria</taxon>
        <taxon>Enterobacterales</taxon>
        <taxon>Erwiniaceae</taxon>
        <taxon>Tatumella</taxon>
    </lineage>
</organism>
<dbReference type="CDD" id="cd06529">
    <property type="entry name" value="S24_LexA-like"/>
    <property type="match status" value="1"/>
</dbReference>
<accession>A0A095VJP5</accession>
<dbReference type="eggNOG" id="COG1974">
    <property type="taxonomic scope" value="Bacteria"/>
</dbReference>
<keyword evidence="2" id="KW-0227">DNA damage</keyword>
<reference evidence="9" key="1">
    <citation type="submission" date="2014-12" db="EMBL/GenBank/DDBJ databases">
        <title>The draft genome of the Tatumella morbirosei type strain, LMG23360T isolated from pineapple rot.</title>
        <authorList>
            <person name="Smits T.H."/>
            <person name="Palmer M."/>
            <person name="Venter S.N."/>
            <person name="Duffy B."/>
            <person name="Steenkamp E.T."/>
            <person name="Chan W.Y."/>
            <person name="Coutinho T.A."/>
            <person name="Coetzee M.P."/>
            <person name="De Maayer P."/>
        </authorList>
    </citation>
    <scope>NUCLEOTIDE SEQUENCE [LARGE SCALE GENOMIC DNA]</scope>
    <source>
        <strain evidence="9">LMG 23360</strain>
    </source>
</reference>
<dbReference type="PANTHER" id="PTHR33516:SF2">
    <property type="entry name" value="LEXA REPRESSOR-RELATED"/>
    <property type="match status" value="1"/>
</dbReference>
<evidence type="ECO:0000256" key="3">
    <source>
        <dbReference type="ARBA" id="ARBA00022801"/>
    </source>
</evidence>
<dbReference type="PRINTS" id="PR00726">
    <property type="entry name" value="LEXASERPTASE"/>
</dbReference>
<evidence type="ECO:0000256" key="4">
    <source>
        <dbReference type="ARBA" id="ARBA00022813"/>
    </source>
</evidence>
<dbReference type="GO" id="GO:0016787">
    <property type="term" value="F:hydrolase activity"/>
    <property type="evidence" value="ECO:0007669"/>
    <property type="project" value="UniProtKB-KW"/>
</dbReference>
<keyword evidence="5" id="KW-0234">DNA repair</keyword>
<dbReference type="Gene3D" id="2.10.109.10">
    <property type="entry name" value="Umud Fragment, subunit A"/>
    <property type="match status" value="1"/>
</dbReference>
<evidence type="ECO:0000256" key="1">
    <source>
        <dbReference type="ARBA" id="ARBA00007484"/>
    </source>
</evidence>
<dbReference type="NCBIfam" id="NF007621">
    <property type="entry name" value="PRK10276.1"/>
    <property type="match status" value="1"/>
</dbReference>
<dbReference type="Pfam" id="PF00717">
    <property type="entry name" value="Peptidase_S24"/>
    <property type="match status" value="1"/>
</dbReference>
<dbReference type="AlphaFoldDB" id="A0A095VJP5"/>
<dbReference type="STRING" id="642227.HA49_06105"/>
<evidence type="ECO:0000256" key="5">
    <source>
        <dbReference type="ARBA" id="ARBA00023204"/>
    </source>
</evidence>
<dbReference type="SUPFAM" id="SSF51306">
    <property type="entry name" value="LexA/Signal peptidase"/>
    <property type="match status" value="1"/>
</dbReference>
<evidence type="ECO:0000259" key="8">
    <source>
        <dbReference type="Pfam" id="PF00717"/>
    </source>
</evidence>
<dbReference type="GO" id="GO:0006281">
    <property type="term" value="P:DNA repair"/>
    <property type="evidence" value="ECO:0007669"/>
    <property type="project" value="UniProtKB-KW"/>
</dbReference>
<dbReference type="PANTHER" id="PTHR33516">
    <property type="entry name" value="LEXA REPRESSOR"/>
    <property type="match status" value="1"/>
</dbReference>
<comment type="caution">
    <text evidence="9">The sequence shown here is derived from an EMBL/GenBank/DDBJ whole genome shotgun (WGS) entry which is preliminary data.</text>
</comment>
<dbReference type="InterPro" id="IPR050077">
    <property type="entry name" value="LexA_repressor"/>
</dbReference>
<dbReference type="GO" id="GO:0009432">
    <property type="term" value="P:SOS response"/>
    <property type="evidence" value="ECO:0007669"/>
    <property type="project" value="UniProtKB-KW"/>
</dbReference>
<proteinExistence type="inferred from homology"/>
<feature type="domain" description="Peptidase S24/S26A/S26B/S26C" evidence="8">
    <location>
        <begin position="18"/>
        <end position="131"/>
    </location>
</feature>
<dbReference type="InterPro" id="IPR039418">
    <property type="entry name" value="LexA-like"/>
</dbReference>